<keyword evidence="4" id="KW-0378">Hydrolase</keyword>
<feature type="compositionally biased region" description="Polar residues" evidence="7">
    <location>
        <begin position="338"/>
        <end position="353"/>
    </location>
</feature>
<evidence type="ECO:0000256" key="5">
    <source>
        <dbReference type="ARBA" id="ARBA00029906"/>
    </source>
</evidence>
<feature type="active site" evidence="6">
    <location>
        <position position="90"/>
    </location>
</feature>
<dbReference type="AlphaFoldDB" id="A0A5C6DCN8"/>
<proteinExistence type="predicted"/>
<evidence type="ECO:0000256" key="7">
    <source>
        <dbReference type="SAM" id="MobiDB-lite"/>
    </source>
</evidence>
<feature type="transmembrane region" description="Helical" evidence="8">
    <location>
        <begin position="49"/>
        <end position="72"/>
    </location>
</feature>
<dbReference type="GO" id="GO:0004252">
    <property type="term" value="F:serine-type endopeptidase activity"/>
    <property type="evidence" value="ECO:0007669"/>
    <property type="project" value="InterPro"/>
</dbReference>
<evidence type="ECO:0000313" key="11">
    <source>
        <dbReference type="Proteomes" id="UP000315471"/>
    </source>
</evidence>
<evidence type="ECO:0000256" key="1">
    <source>
        <dbReference type="ARBA" id="ARBA00000677"/>
    </source>
</evidence>
<feature type="region of interest" description="Disordered" evidence="7">
    <location>
        <begin position="338"/>
        <end position="384"/>
    </location>
</feature>
<dbReference type="EC" id="3.4.21.89" evidence="2"/>
<dbReference type="Pfam" id="PF10502">
    <property type="entry name" value="Peptidase_S26"/>
    <property type="match status" value="1"/>
</dbReference>
<comment type="catalytic activity">
    <reaction evidence="1">
        <text>Cleavage of hydrophobic, N-terminal signal or leader sequences from secreted and periplasmic proteins.</text>
        <dbReference type="EC" id="3.4.21.89"/>
    </reaction>
</comment>
<dbReference type="SUPFAM" id="SSF51306">
    <property type="entry name" value="LexA/Signal peptidase"/>
    <property type="match status" value="2"/>
</dbReference>
<dbReference type="Gene3D" id="2.10.109.10">
    <property type="entry name" value="Umud Fragment, subunit A"/>
    <property type="match status" value="2"/>
</dbReference>
<reference evidence="10 11" key="1">
    <citation type="submission" date="2019-02" db="EMBL/GenBank/DDBJ databases">
        <title>Deep-cultivation of Planctomycetes and their phenomic and genomic characterization uncovers novel biology.</title>
        <authorList>
            <person name="Wiegand S."/>
            <person name="Jogler M."/>
            <person name="Boedeker C."/>
            <person name="Pinto D."/>
            <person name="Vollmers J."/>
            <person name="Rivas-Marin E."/>
            <person name="Kohn T."/>
            <person name="Peeters S.H."/>
            <person name="Heuer A."/>
            <person name="Rast P."/>
            <person name="Oberbeckmann S."/>
            <person name="Bunk B."/>
            <person name="Jeske O."/>
            <person name="Meyerdierks A."/>
            <person name="Storesund J.E."/>
            <person name="Kallscheuer N."/>
            <person name="Luecker S."/>
            <person name="Lage O.M."/>
            <person name="Pohl T."/>
            <person name="Merkel B.J."/>
            <person name="Hornburger P."/>
            <person name="Mueller R.-W."/>
            <person name="Bruemmer F."/>
            <person name="Labrenz M."/>
            <person name="Spormann A.M."/>
            <person name="Op Den Camp H."/>
            <person name="Overmann J."/>
            <person name="Amann R."/>
            <person name="Jetten M.S.M."/>
            <person name="Mascher T."/>
            <person name="Medema M.H."/>
            <person name="Devos D.P."/>
            <person name="Kaster A.-K."/>
            <person name="Ovreas L."/>
            <person name="Rohde M."/>
            <person name="Galperin M.Y."/>
            <person name="Jogler C."/>
        </authorList>
    </citation>
    <scope>NUCLEOTIDE SEQUENCE [LARGE SCALE GENOMIC DNA]</scope>
    <source>
        <strain evidence="10 11">Q31b</strain>
    </source>
</reference>
<dbReference type="CDD" id="cd06462">
    <property type="entry name" value="Peptidase_S24_S26"/>
    <property type="match status" value="1"/>
</dbReference>
<feature type="compositionally biased region" description="Basic and acidic residues" evidence="7">
    <location>
        <begin position="368"/>
        <end position="380"/>
    </location>
</feature>
<dbReference type="Proteomes" id="UP000315471">
    <property type="component" value="Unassembled WGS sequence"/>
</dbReference>
<organism evidence="10 11">
    <name type="scientific">Novipirellula aureliae</name>
    <dbReference type="NCBI Taxonomy" id="2527966"/>
    <lineage>
        <taxon>Bacteria</taxon>
        <taxon>Pseudomonadati</taxon>
        <taxon>Planctomycetota</taxon>
        <taxon>Planctomycetia</taxon>
        <taxon>Pirellulales</taxon>
        <taxon>Pirellulaceae</taxon>
        <taxon>Novipirellula</taxon>
    </lineage>
</organism>
<dbReference type="GO" id="GO:0006465">
    <property type="term" value="P:signal peptide processing"/>
    <property type="evidence" value="ECO:0007669"/>
    <property type="project" value="InterPro"/>
</dbReference>
<evidence type="ECO:0000256" key="4">
    <source>
        <dbReference type="ARBA" id="ARBA00022801"/>
    </source>
</evidence>
<keyword evidence="8" id="KW-0472">Membrane</keyword>
<dbReference type="GO" id="GO:0016020">
    <property type="term" value="C:membrane"/>
    <property type="evidence" value="ECO:0007669"/>
    <property type="project" value="InterPro"/>
</dbReference>
<keyword evidence="8" id="KW-1133">Transmembrane helix</keyword>
<accession>A0A5C6DCN8</accession>
<dbReference type="PROSITE" id="PS00760">
    <property type="entry name" value="SPASE_I_2"/>
    <property type="match status" value="1"/>
</dbReference>
<dbReference type="InterPro" id="IPR019757">
    <property type="entry name" value="Pept_S26A_signal_pept_1_Lys-AS"/>
</dbReference>
<protein>
    <recommendedName>
        <fullName evidence="3">Signal peptidase I</fullName>
        <ecNumber evidence="2">3.4.21.89</ecNumber>
    </recommendedName>
    <alternativeName>
        <fullName evidence="5">Leader peptidase I</fullName>
    </alternativeName>
</protein>
<dbReference type="InterPro" id="IPR036286">
    <property type="entry name" value="LexA/Signal_pep-like_sf"/>
</dbReference>
<evidence type="ECO:0000256" key="2">
    <source>
        <dbReference type="ARBA" id="ARBA00013208"/>
    </source>
</evidence>
<evidence type="ECO:0000256" key="8">
    <source>
        <dbReference type="SAM" id="Phobius"/>
    </source>
</evidence>
<evidence type="ECO:0000313" key="10">
    <source>
        <dbReference type="EMBL" id="TWU33614.1"/>
    </source>
</evidence>
<dbReference type="InterPro" id="IPR000223">
    <property type="entry name" value="Pept_S26A_signal_pept_1"/>
</dbReference>
<feature type="active site" evidence="6">
    <location>
        <position position="179"/>
    </location>
</feature>
<dbReference type="EMBL" id="SJPY01000013">
    <property type="protein sequence ID" value="TWU33614.1"/>
    <property type="molecule type" value="Genomic_DNA"/>
</dbReference>
<comment type="caution">
    <text evidence="10">The sequence shown here is derived from an EMBL/GenBank/DDBJ whole genome shotgun (WGS) entry which is preliminary data.</text>
</comment>
<dbReference type="InterPro" id="IPR019758">
    <property type="entry name" value="Pept_S26A_signal_pept_1_CS"/>
</dbReference>
<evidence type="ECO:0000256" key="3">
    <source>
        <dbReference type="ARBA" id="ARBA00019232"/>
    </source>
</evidence>
<dbReference type="InterPro" id="IPR019533">
    <property type="entry name" value="Peptidase_S26"/>
</dbReference>
<dbReference type="CDD" id="cd06530">
    <property type="entry name" value="S26_SPase_I"/>
    <property type="match status" value="1"/>
</dbReference>
<sequence length="481" mass="53685">MLRKGVTELTGWIVTFYRTQKLESNAFDDGMTIQTSQSACPAQAKRPKIAWFIAAVGLLVGVVGFSVGHFQFMEPLPQHHQKISQVVGESMAPSLMGAHFSSHCPNCQIQILVPLHGATPAIPKSGIVCWHCGASVSAEQVKLSGNLIPGDQVRINDETRSFELGDMVAINVDGRMRVKRILGLPGDIIVLDGTRLRVQEKSFPTLAPLVRVDSDRYRSQSRWLPGAGGDASHWKRVNRTWEHGPSKQINDWLCYHHFAVYRQNQASPVMDDYPINSSIVRRLNRAEHLAVEVIVHDDNKIHSERPIVLETLFWNPDGVRVMKSSLIRGASTIVRSSESSKANLGQLTESTASNDRHASPIAPRNRRIGLEERNDNESDRPSNVAMDDVSRLVAPTHPIAIRFAWEDGQGYQGLRLELNVFREIEYRVRPQDDMSGFPLRLAEDQYFVVGDNVPVSVDSRTFGPIDENQLIGKVEPISTVQ</sequence>
<feature type="domain" description="Peptidase S26" evidence="9">
    <location>
        <begin position="441"/>
        <end position="475"/>
    </location>
</feature>
<evidence type="ECO:0000256" key="6">
    <source>
        <dbReference type="PIRSR" id="PIRSR600223-1"/>
    </source>
</evidence>
<dbReference type="PRINTS" id="PR00727">
    <property type="entry name" value="LEADERPTASE"/>
</dbReference>
<evidence type="ECO:0000259" key="9">
    <source>
        <dbReference type="Pfam" id="PF10502"/>
    </source>
</evidence>
<dbReference type="GO" id="GO:0009003">
    <property type="term" value="F:signal peptidase activity"/>
    <property type="evidence" value="ECO:0007669"/>
    <property type="project" value="UniProtKB-EC"/>
</dbReference>
<dbReference type="PROSITE" id="PS00761">
    <property type="entry name" value="SPASE_I_3"/>
    <property type="match status" value="1"/>
</dbReference>
<name>A0A5C6DCN8_9BACT</name>
<keyword evidence="11" id="KW-1185">Reference proteome</keyword>
<gene>
    <name evidence="10" type="ORF">Q31b_56710</name>
</gene>
<keyword evidence="8" id="KW-0812">Transmembrane</keyword>